<evidence type="ECO:0000256" key="4">
    <source>
        <dbReference type="ARBA" id="ARBA00022989"/>
    </source>
</evidence>
<reference evidence="11" key="1">
    <citation type="journal article" date="2019" name="Int. J. Syst. Evol. Microbiol.">
        <title>The Global Catalogue of Microorganisms (GCM) 10K type strain sequencing project: providing services to taxonomists for standard genome sequencing and annotation.</title>
        <authorList>
            <consortium name="The Broad Institute Genomics Platform"/>
            <consortium name="The Broad Institute Genome Sequencing Center for Infectious Disease"/>
            <person name="Wu L."/>
            <person name="Ma J."/>
        </authorList>
    </citation>
    <scope>NUCLEOTIDE SEQUENCE [LARGE SCALE GENOMIC DNA]</scope>
    <source>
        <strain evidence="11">TISTR 932</strain>
    </source>
</reference>
<dbReference type="PANTHER" id="PTHR45711">
    <property type="entry name" value="CHLORIDE CHANNEL PROTEIN"/>
    <property type="match status" value="1"/>
</dbReference>
<feature type="transmembrane region" description="Helical" evidence="8">
    <location>
        <begin position="328"/>
        <end position="348"/>
    </location>
</feature>
<evidence type="ECO:0000259" key="9">
    <source>
        <dbReference type="PROSITE" id="PS51202"/>
    </source>
</evidence>
<accession>A0ABW5TJ55</accession>
<dbReference type="InterPro" id="IPR014743">
    <property type="entry name" value="Cl-channel_core"/>
</dbReference>
<dbReference type="SUPFAM" id="SSF81340">
    <property type="entry name" value="Clc chloride channel"/>
    <property type="match status" value="1"/>
</dbReference>
<evidence type="ECO:0000256" key="6">
    <source>
        <dbReference type="ARBA" id="ARBA00023136"/>
    </source>
</evidence>
<dbReference type="Pfam" id="PF00654">
    <property type="entry name" value="Voltage_CLC"/>
    <property type="match status" value="1"/>
</dbReference>
<keyword evidence="7" id="KW-0868">Chloride</keyword>
<dbReference type="InterPro" id="IPR006037">
    <property type="entry name" value="RCK_C"/>
</dbReference>
<keyword evidence="11" id="KW-1185">Reference proteome</keyword>
<feature type="transmembrane region" description="Helical" evidence="8">
    <location>
        <begin position="264"/>
        <end position="281"/>
    </location>
</feature>
<dbReference type="InterPro" id="IPR001807">
    <property type="entry name" value="ClC"/>
</dbReference>
<dbReference type="PANTHER" id="PTHR45711:SF6">
    <property type="entry name" value="CHLORIDE CHANNEL PROTEIN"/>
    <property type="match status" value="1"/>
</dbReference>
<dbReference type="SUPFAM" id="SSF116726">
    <property type="entry name" value="TrkA C-terminal domain-like"/>
    <property type="match status" value="1"/>
</dbReference>
<feature type="transmembrane region" description="Helical" evidence="8">
    <location>
        <begin position="227"/>
        <end position="244"/>
    </location>
</feature>
<protein>
    <submittedName>
        <fullName evidence="10">ClC family H(+)/Cl(-) exchange transporter</fullName>
    </submittedName>
</protein>
<feature type="transmembrane region" description="Helical" evidence="8">
    <location>
        <begin position="57"/>
        <end position="77"/>
    </location>
</feature>
<name>A0ABW5TJ55_9ENTE</name>
<feature type="transmembrane region" description="Helical" evidence="8">
    <location>
        <begin position="302"/>
        <end position="322"/>
    </location>
</feature>
<dbReference type="PROSITE" id="PS51202">
    <property type="entry name" value="RCK_C"/>
    <property type="match status" value="1"/>
</dbReference>
<dbReference type="InterPro" id="IPR036721">
    <property type="entry name" value="RCK_C_sf"/>
</dbReference>
<feature type="domain" description="RCK C-terminal" evidence="9">
    <location>
        <begin position="426"/>
        <end position="507"/>
    </location>
</feature>
<keyword evidence="2" id="KW-0813">Transport</keyword>
<evidence type="ECO:0000256" key="5">
    <source>
        <dbReference type="ARBA" id="ARBA00023065"/>
    </source>
</evidence>
<comment type="subcellular location">
    <subcellularLocation>
        <location evidence="1">Membrane</location>
        <topology evidence="1">Multi-pass membrane protein</topology>
    </subcellularLocation>
</comment>
<dbReference type="Pfam" id="PF02080">
    <property type="entry name" value="TrkA_C"/>
    <property type="match status" value="1"/>
</dbReference>
<gene>
    <name evidence="10" type="ORF">ACFSR0_04670</name>
</gene>
<dbReference type="CDD" id="cd01031">
    <property type="entry name" value="EriC"/>
    <property type="match status" value="1"/>
</dbReference>
<feature type="transmembrane region" description="Helical" evidence="8">
    <location>
        <begin position="12"/>
        <end position="37"/>
    </location>
</feature>
<keyword evidence="6 8" id="KW-0472">Membrane</keyword>
<keyword evidence="4 8" id="KW-1133">Transmembrane helix</keyword>
<evidence type="ECO:0000313" key="10">
    <source>
        <dbReference type="EMBL" id="MFD2728723.1"/>
    </source>
</evidence>
<keyword evidence="3 8" id="KW-0812">Transmembrane</keyword>
<evidence type="ECO:0000256" key="8">
    <source>
        <dbReference type="SAM" id="Phobius"/>
    </source>
</evidence>
<organism evidence="10 11">
    <name type="scientific">Enterococcus camelliae</name>
    <dbReference type="NCBI Taxonomy" id="453959"/>
    <lineage>
        <taxon>Bacteria</taxon>
        <taxon>Bacillati</taxon>
        <taxon>Bacillota</taxon>
        <taxon>Bacilli</taxon>
        <taxon>Lactobacillales</taxon>
        <taxon>Enterococcaceae</taxon>
        <taxon>Enterococcus</taxon>
    </lineage>
</organism>
<comment type="caution">
    <text evidence="10">The sequence shown here is derived from an EMBL/GenBank/DDBJ whole genome shotgun (WGS) entry which is preliminary data.</text>
</comment>
<dbReference type="EMBL" id="JBHUMO010000033">
    <property type="protein sequence ID" value="MFD2728723.1"/>
    <property type="molecule type" value="Genomic_DNA"/>
</dbReference>
<feature type="transmembrane region" description="Helical" evidence="8">
    <location>
        <begin position="154"/>
        <end position="179"/>
    </location>
</feature>
<dbReference type="Gene3D" id="1.10.3080.10">
    <property type="entry name" value="Clc chloride channel"/>
    <property type="match status" value="1"/>
</dbReference>
<feature type="transmembrane region" description="Helical" evidence="8">
    <location>
        <begin position="191"/>
        <end position="215"/>
    </location>
</feature>
<keyword evidence="5" id="KW-0406">Ion transport</keyword>
<proteinExistence type="predicted"/>
<evidence type="ECO:0000256" key="7">
    <source>
        <dbReference type="ARBA" id="ARBA00023214"/>
    </source>
</evidence>
<evidence type="ECO:0000256" key="3">
    <source>
        <dbReference type="ARBA" id="ARBA00022692"/>
    </source>
</evidence>
<sequence length="513" mass="56478">MGRDELQFIDRTRLVFVGKGVVVGGLTGVVVSLFRLFIEHFSTLTENLYLMSQQQPIYLAFWAFLSMGVAIFVGWLIKTEPAIKGSGIPQVEGQLQDELDYPWFQVLWKKFIGGALSVGAGLFLGREGPSIQLGATIGQGMADTQKVPKFERKILISSGASAGLAAAFNAPIAGLLFVIEEVHHTFSPLVWLTSFASALTANFVSLYVFGLRPVLYLGTLQDIPLRHYWLFIIFGLFLGLFARLYQYVLLGLPRIFYHLPLPSYFHGIVPFLLVIPIGYFFPHLLGGGNQIITSIEHADYSITLLIALFALRFLFSMISYGSSLPGGIFLPILTLGAILGCLFATIAVQYFGLDPIYIRNFIIVGMAGYFAAIGKAPLTAIILITEMVGSLHHLMATGLVSLVAYLVVDSLGGAPIYESLLERLLKNKTNRITGKRQLIEIPITAESILDGLAVRDFQWPKNMLLISLQRGTQAILTHGETIMRSGDILLIMTDSSEANELRKKLAIQINQTV</sequence>
<dbReference type="Proteomes" id="UP001597427">
    <property type="component" value="Unassembled WGS sequence"/>
</dbReference>
<evidence type="ECO:0000256" key="2">
    <source>
        <dbReference type="ARBA" id="ARBA00022448"/>
    </source>
</evidence>
<feature type="transmembrane region" description="Helical" evidence="8">
    <location>
        <begin position="360"/>
        <end position="384"/>
    </location>
</feature>
<dbReference type="RefSeq" id="WP_379980409.1">
    <property type="nucleotide sequence ID" value="NZ_JBHUMO010000033.1"/>
</dbReference>
<dbReference type="PRINTS" id="PR00762">
    <property type="entry name" value="CLCHANNEL"/>
</dbReference>
<dbReference type="Gene3D" id="3.30.70.1450">
    <property type="entry name" value="Regulator of K+ conductance, C-terminal domain"/>
    <property type="match status" value="1"/>
</dbReference>
<evidence type="ECO:0000256" key="1">
    <source>
        <dbReference type="ARBA" id="ARBA00004141"/>
    </source>
</evidence>
<evidence type="ECO:0000313" key="11">
    <source>
        <dbReference type="Proteomes" id="UP001597427"/>
    </source>
</evidence>